<proteinExistence type="predicted"/>
<organism evidence="1 2">
    <name type="scientific">Trebonia kvetii</name>
    <dbReference type="NCBI Taxonomy" id="2480626"/>
    <lineage>
        <taxon>Bacteria</taxon>
        <taxon>Bacillati</taxon>
        <taxon>Actinomycetota</taxon>
        <taxon>Actinomycetes</taxon>
        <taxon>Streptosporangiales</taxon>
        <taxon>Treboniaceae</taxon>
        <taxon>Trebonia</taxon>
    </lineage>
</organism>
<dbReference type="Proteomes" id="UP000460272">
    <property type="component" value="Unassembled WGS sequence"/>
</dbReference>
<accession>A0A6P2C7F8</accession>
<dbReference type="Gene3D" id="3.30.70.20">
    <property type="match status" value="1"/>
</dbReference>
<protein>
    <submittedName>
        <fullName evidence="1">Ferredoxin</fullName>
    </submittedName>
</protein>
<sequence>MCAGLLPELITLDRWGYPVLAKEPVPPGLLPLARRATAACPALALLLERAD</sequence>
<dbReference type="AlphaFoldDB" id="A0A6P2C7F8"/>
<evidence type="ECO:0000313" key="2">
    <source>
        <dbReference type="Proteomes" id="UP000460272"/>
    </source>
</evidence>
<dbReference type="EMBL" id="RPFW01000001">
    <property type="protein sequence ID" value="TVZ07359.1"/>
    <property type="molecule type" value="Genomic_DNA"/>
</dbReference>
<comment type="caution">
    <text evidence="1">The sequence shown here is derived from an EMBL/GenBank/DDBJ whole genome shotgun (WGS) entry which is preliminary data.</text>
</comment>
<dbReference type="Pfam" id="PF13459">
    <property type="entry name" value="Fer4_15"/>
    <property type="match status" value="1"/>
</dbReference>
<reference evidence="1 2" key="1">
    <citation type="submission" date="2018-11" db="EMBL/GenBank/DDBJ databases">
        <title>Trebonia kvetii gen.nov., sp.nov., a novel acidophilic actinobacterium, and proposal of the new actinobacterial family Treboniaceae fam. nov.</title>
        <authorList>
            <person name="Rapoport D."/>
            <person name="Sagova-Mareckova M."/>
            <person name="Sedlacek I."/>
            <person name="Provaznik J."/>
            <person name="Kralova S."/>
            <person name="Pavlinic D."/>
            <person name="Benes V."/>
            <person name="Kopecky J."/>
        </authorList>
    </citation>
    <scope>NUCLEOTIDE SEQUENCE [LARGE SCALE GENOMIC DNA]</scope>
    <source>
        <strain evidence="1 2">15Tr583</strain>
    </source>
</reference>
<keyword evidence="2" id="KW-1185">Reference proteome</keyword>
<name>A0A6P2C7F8_9ACTN</name>
<evidence type="ECO:0000313" key="1">
    <source>
        <dbReference type="EMBL" id="TVZ07359.1"/>
    </source>
</evidence>
<gene>
    <name evidence="1" type="ORF">EAS64_00855</name>
</gene>